<gene>
    <name evidence="1" type="ORF">S7S_17040</name>
</gene>
<accession>A0A0B4XSX8</accession>
<organism evidence="1 2">
    <name type="scientific">Isoalcanivorax pacificus W11-5</name>
    <dbReference type="NCBI Taxonomy" id="391936"/>
    <lineage>
        <taxon>Bacteria</taxon>
        <taxon>Pseudomonadati</taxon>
        <taxon>Pseudomonadota</taxon>
        <taxon>Gammaproteobacteria</taxon>
        <taxon>Oceanospirillales</taxon>
        <taxon>Alcanivoracaceae</taxon>
        <taxon>Isoalcanivorax</taxon>
    </lineage>
</organism>
<dbReference type="SUPFAM" id="SSF52141">
    <property type="entry name" value="Uracil-DNA glycosylase-like"/>
    <property type="match status" value="1"/>
</dbReference>
<dbReference type="InterPro" id="IPR036895">
    <property type="entry name" value="Uracil-DNA_glycosylase-like_sf"/>
</dbReference>
<proteinExistence type="predicted"/>
<dbReference type="HOGENOM" id="CLU_1192760_0_0_6"/>
<dbReference type="AlphaFoldDB" id="A0A0B4XSX8"/>
<dbReference type="Gene3D" id="3.40.470.10">
    <property type="entry name" value="Uracil-DNA glycosylase-like domain"/>
    <property type="match status" value="1"/>
</dbReference>
<dbReference type="STRING" id="391936.S7S_17040"/>
<protein>
    <submittedName>
        <fullName evidence="1">Mrr restriction system protein</fullName>
    </submittedName>
</protein>
<name>A0A0B4XSX8_9GAMM</name>
<dbReference type="EMBL" id="CP004387">
    <property type="protein sequence ID" value="AJD49820.1"/>
    <property type="molecule type" value="Genomic_DNA"/>
</dbReference>
<evidence type="ECO:0000313" key="1">
    <source>
        <dbReference type="EMBL" id="AJD49820.1"/>
    </source>
</evidence>
<sequence>MVDKKEALYRLAQKRKSGCWDNYLPISSFHDGIYECDHVSPYTKSAGNLDADVFLMLQDWSSEDALNGPICRDSVEYGHTLSKFTNVNLKCLLQRHFELPMHQAYGTNLFPFIKRGPMNGKIPRKDMMRAAIEYALPQIEIVGPRIVICFGLATFNALRSAVGALYPDKEITRVSSVAKGIESPFAIGDTSVWLQAHTGRLGQNNRNKGGINRVEDDWSRMANDYSRIAKID</sequence>
<keyword evidence="2" id="KW-1185">Reference proteome</keyword>
<reference evidence="1 2" key="1">
    <citation type="journal article" date="2012" name="J. Bacteriol.">
        <title>Genome sequence of an alkane-degrading bacterium, Alcanivorax pacificus type strain W11-5, isolated from deep sea sediment.</title>
        <authorList>
            <person name="Lai Q."/>
            <person name="Shao Z."/>
        </authorList>
    </citation>
    <scope>NUCLEOTIDE SEQUENCE [LARGE SCALE GENOMIC DNA]</scope>
    <source>
        <strain evidence="1 2">W11-5</strain>
    </source>
</reference>
<dbReference type="Proteomes" id="UP000006764">
    <property type="component" value="Chromosome"/>
</dbReference>
<evidence type="ECO:0000313" key="2">
    <source>
        <dbReference type="Proteomes" id="UP000006764"/>
    </source>
</evidence>
<dbReference type="KEGG" id="apac:S7S_17040"/>